<proteinExistence type="predicted"/>
<dbReference type="RefSeq" id="WP_343800948.1">
    <property type="nucleotide sequence ID" value="NZ_BAAAET010000001.1"/>
</dbReference>
<evidence type="ECO:0000313" key="3">
    <source>
        <dbReference type="Proteomes" id="UP001499915"/>
    </source>
</evidence>
<organism evidence="2 3">
    <name type="scientific">Marinobacterium maritimum</name>
    <dbReference type="NCBI Taxonomy" id="500162"/>
    <lineage>
        <taxon>Bacteria</taxon>
        <taxon>Pseudomonadati</taxon>
        <taxon>Pseudomonadota</taxon>
        <taxon>Gammaproteobacteria</taxon>
        <taxon>Oceanospirillales</taxon>
        <taxon>Oceanospirillaceae</taxon>
        <taxon>Marinobacterium</taxon>
    </lineage>
</organism>
<accession>A0ABP3T4X2</accession>
<evidence type="ECO:0000313" key="2">
    <source>
        <dbReference type="EMBL" id="GAA0681167.1"/>
    </source>
</evidence>
<evidence type="ECO:0000259" key="1">
    <source>
        <dbReference type="Pfam" id="PF19839"/>
    </source>
</evidence>
<feature type="domain" description="Ribbon-helix-helix protein RHH" evidence="1">
    <location>
        <begin position="1"/>
        <end position="49"/>
    </location>
</feature>
<dbReference type="Pfam" id="PF19839">
    <property type="entry name" value="RHH_9"/>
    <property type="match status" value="1"/>
</dbReference>
<reference evidence="3" key="1">
    <citation type="journal article" date="2019" name="Int. J. Syst. Evol. Microbiol.">
        <title>The Global Catalogue of Microorganisms (GCM) 10K type strain sequencing project: providing services to taxonomists for standard genome sequencing and annotation.</title>
        <authorList>
            <consortium name="The Broad Institute Genomics Platform"/>
            <consortium name="The Broad Institute Genome Sequencing Center for Infectious Disease"/>
            <person name="Wu L."/>
            <person name="Ma J."/>
        </authorList>
    </citation>
    <scope>NUCLEOTIDE SEQUENCE [LARGE SCALE GENOMIC DNA]</scope>
    <source>
        <strain evidence="3">JCM 15134</strain>
    </source>
</reference>
<dbReference type="SUPFAM" id="SSF47598">
    <property type="entry name" value="Ribbon-helix-helix"/>
    <property type="match status" value="1"/>
</dbReference>
<sequence length="63" mass="7388">MENRTARLTLLIDPKKKATFEQLCSQQDVTPSQMVRKFIRDFIEQELGQDWQDQVFGKDDTLG</sequence>
<dbReference type="Proteomes" id="UP001499915">
    <property type="component" value="Unassembled WGS sequence"/>
</dbReference>
<comment type="caution">
    <text evidence="2">The sequence shown here is derived from an EMBL/GenBank/DDBJ whole genome shotgun (WGS) entry which is preliminary data.</text>
</comment>
<keyword evidence="3" id="KW-1185">Reference proteome</keyword>
<protein>
    <recommendedName>
        <fullName evidence="1">Ribbon-helix-helix protein RHH domain-containing protein</fullName>
    </recommendedName>
</protein>
<dbReference type="EMBL" id="BAAAET010000001">
    <property type="protein sequence ID" value="GAA0681167.1"/>
    <property type="molecule type" value="Genomic_DNA"/>
</dbReference>
<gene>
    <name evidence="2" type="ORF">GCM10009104_02120</name>
</gene>
<dbReference type="InterPro" id="IPR010985">
    <property type="entry name" value="Ribbon_hlx_hlx"/>
</dbReference>
<dbReference type="InterPro" id="IPR045559">
    <property type="entry name" value="RHH_9"/>
</dbReference>
<name>A0ABP3T4X2_9GAMM</name>